<protein>
    <submittedName>
        <fullName evidence="1">Uncharacterized protein</fullName>
    </submittedName>
</protein>
<name>A0A6A6R0H5_9PEZI</name>
<proteinExistence type="predicted"/>
<keyword evidence="2" id="KW-1185">Reference proteome</keyword>
<dbReference type="EMBL" id="MU004186">
    <property type="protein sequence ID" value="KAF2498026.1"/>
    <property type="molecule type" value="Genomic_DNA"/>
</dbReference>
<evidence type="ECO:0000313" key="2">
    <source>
        <dbReference type="Proteomes" id="UP000799750"/>
    </source>
</evidence>
<gene>
    <name evidence="1" type="ORF">BU16DRAFT_332256</name>
</gene>
<dbReference type="AlphaFoldDB" id="A0A6A6R0H5"/>
<reference evidence="1" key="1">
    <citation type="journal article" date="2020" name="Stud. Mycol.">
        <title>101 Dothideomycetes genomes: a test case for predicting lifestyles and emergence of pathogens.</title>
        <authorList>
            <person name="Haridas S."/>
            <person name="Albert R."/>
            <person name="Binder M."/>
            <person name="Bloem J."/>
            <person name="Labutti K."/>
            <person name="Salamov A."/>
            <person name="Andreopoulos B."/>
            <person name="Baker S."/>
            <person name="Barry K."/>
            <person name="Bills G."/>
            <person name="Bluhm B."/>
            <person name="Cannon C."/>
            <person name="Castanera R."/>
            <person name="Culley D."/>
            <person name="Daum C."/>
            <person name="Ezra D."/>
            <person name="Gonzalez J."/>
            <person name="Henrissat B."/>
            <person name="Kuo A."/>
            <person name="Liang C."/>
            <person name="Lipzen A."/>
            <person name="Lutzoni F."/>
            <person name="Magnuson J."/>
            <person name="Mondo S."/>
            <person name="Nolan M."/>
            <person name="Ohm R."/>
            <person name="Pangilinan J."/>
            <person name="Park H.-J."/>
            <person name="Ramirez L."/>
            <person name="Alfaro M."/>
            <person name="Sun H."/>
            <person name="Tritt A."/>
            <person name="Yoshinaga Y."/>
            <person name="Zwiers L.-H."/>
            <person name="Turgeon B."/>
            <person name="Goodwin S."/>
            <person name="Spatafora J."/>
            <person name="Crous P."/>
            <person name="Grigoriev I."/>
        </authorList>
    </citation>
    <scope>NUCLEOTIDE SEQUENCE</scope>
    <source>
        <strain evidence="1">CBS 269.34</strain>
    </source>
</reference>
<dbReference type="OrthoDB" id="3795850at2759"/>
<sequence length="406" mass="46903">MCHNCNLPNPKAQVISGVSWAVPVDIVRLAPHLEAYEEAKPAITALRLCHRFGAGPDAHITKLPLELIEIIAELMQQESRLWKYLEWKEDYDCFQESCELEDHFDEEDTAEFYRLAREQMGIHPKDCSEPGCEACIERLIWQEERRGHHAKYCEMEDCDDCLDGNEYSDAGSDESDDGDENLVDLVVELMSEGGAKYDIHSQRGMNWEERVFQFKCCKDKRTPKIDKLLKILELDFGLSAVISHQRIKLKDAKFVPYDYSLASYDEAAKTTLCYLTLPHKVRTDFVGNEDLWSCEGEVLEGYNFMSTIIDRSTLDITEKQRLRFGRTMKRLGLKPYFHFSQVGDNLPTSLSTDDQKTVLPANTTDVDRLQVHKRTIDDMNERVKRLERSEWPKLMSLVASSMFMCK</sequence>
<evidence type="ECO:0000313" key="1">
    <source>
        <dbReference type="EMBL" id="KAF2498026.1"/>
    </source>
</evidence>
<accession>A0A6A6R0H5</accession>
<dbReference type="Proteomes" id="UP000799750">
    <property type="component" value="Unassembled WGS sequence"/>
</dbReference>
<organism evidence="1 2">
    <name type="scientific">Lophium mytilinum</name>
    <dbReference type="NCBI Taxonomy" id="390894"/>
    <lineage>
        <taxon>Eukaryota</taxon>
        <taxon>Fungi</taxon>
        <taxon>Dikarya</taxon>
        <taxon>Ascomycota</taxon>
        <taxon>Pezizomycotina</taxon>
        <taxon>Dothideomycetes</taxon>
        <taxon>Pleosporomycetidae</taxon>
        <taxon>Mytilinidiales</taxon>
        <taxon>Mytilinidiaceae</taxon>
        <taxon>Lophium</taxon>
    </lineage>
</organism>